<evidence type="ECO:0000313" key="2">
    <source>
        <dbReference type="EMBL" id="KAG7158525.1"/>
    </source>
</evidence>
<reference evidence="1" key="1">
    <citation type="journal article" date="2021" name="Sci. Adv.">
        <title>The American lobster genome reveals insights on longevity, neural, and immune adaptations.</title>
        <authorList>
            <person name="Polinski J.M."/>
            <person name="Zimin A.V."/>
            <person name="Clark K.F."/>
            <person name="Kohn A.B."/>
            <person name="Sadowski N."/>
            <person name="Timp W."/>
            <person name="Ptitsyn A."/>
            <person name="Khanna P."/>
            <person name="Romanova D.Y."/>
            <person name="Williams P."/>
            <person name="Greenwood S.J."/>
            <person name="Moroz L.L."/>
            <person name="Walt D.R."/>
            <person name="Bodnar A.G."/>
        </authorList>
    </citation>
    <scope>NUCLEOTIDE SEQUENCE</scope>
    <source>
        <strain evidence="1">GMGI-L3</strain>
    </source>
</reference>
<dbReference type="EMBL" id="JAHLQT010037252">
    <property type="protein sequence ID" value="KAG7157608.1"/>
    <property type="molecule type" value="Genomic_DNA"/>
</dbReference>
<evidence type="ECO:0000313" key="1">
    <source>
        <dbReference type="EMBL" id="KAG7157608.1"/>
    </source>
</evidence>
<dbReference type="EMBL" id="JAHLQT010014894">
    <property type="protein sequence ID" value="KAG7170143.1"/>
    <property type="molecule type" value="Genomic_DNA"/>
</dbReference>
<comment type="caution">
    <text evidence="1">The sequence shown here is derived from an EMBL/GenBank/DDBJ whole genome shotgun (WGS) entry which is preliminary data.</text>
</comment>
<dbReference type="Proteomes" id="UP000747542">
    <property type="component" value="Unassembled WGS sequence"/>
</dbReference>
<evidence type="ECO:0000313" key="3">
    <source>
        <dbReference type="EMBL" id="KAG7170143.1"/>
    </source>
</evidence>
<protein>
    <submittedName>
        <fullName evidence="3">Copper-specific metallothionein-2-like 2</fullName>
    </submittedName>
    <submittedName>
        <fullName evidence="2">Copper-specific metallothionein-2-like 3</fullName>
    </submittedName>
    <submittedName>
        <fullName evidence="1">Copper-specific metallothionein-2-like 4</fullName>
    </submittedName>
</protein>
<accession>A0A8J5JK78</accession>
<name>A0A8J5JK78_HOMAM</name>
<evidence type="ECO:0000313" key="4">
    <source>
        <dbReference type="Proteomes" id="UP000747542"/>
    </source>
</evidence>
<gene>
    <name evidence="1" type="primary">Mtcu-L4</name>
    <name evidence="3" type="synonym">Mtcu-L2</name>
    <name evidence="2" type="synonym">Mtcu-L3</name>
    <name evidence="3" type="ORF">Hamer_G012385</name>
    <name evidence="2" type="ORF">Hamer_G027025</name>
    <name evidence="1" type="ORF">Hamer_G030421</name>
</gene>
<proteinExistence type="predicted"/>
<keyword evidence="4" id="KW-1185">Reference proteome</keyword>
<organism evidence="1 4">
    <name type="scientific">Homarus americanus</name>
    <name type="common">American lobster</name>
    <dbReference type="NCBI Taxonomy" id="6706"/>
    <lineage>
        <taxon>Eukaryota</taxon>
        <taxon>Metazoa</taxon>
        <taxon>Ecdysozoa</taxon>
        <taxon>Arthropoda</taxon>
        <taxon>Crustacea</taxon>
        <taxon>Multicrustacea</taxon>
        <taxon>Malacostraca</taxon>
        <taxon>Eumalacostraca</taxon>
        <taxon>Eucarida</taxon>
        <taxon>Decapoda</taxon>
        <taxon>Pleocyemata</taxon>
        <taxon>Astacidea</taxon>
        <taxon>Nephropoidea</taxon>
        <taxon>Nephropidae</taxon>
        <taxon>Homarus</taxon>
    </lineage>
</organism>
<dbReference type="AlphaFoldDB" id="A0A8J5JK78"/>
<dbReference type="EMBL" id="JAHLQT010034805">
    <property type="protein sequence ID" value="KAG7158525.1"/>
    <property type="molecule type" value="Genomic_DNA"/>
</dbReference>
<sequence length="127" mass="13236">MLPFPPPPTAAHDPHPCLSLCSLHTTPLMRRYICFRFCDMLINSSSLLLHPDINSRTVTTTVMPCGCGTSCKCGSGACCCGTNCNCASCPSKKSCSGSDGNCGSSCQCKSSACCCGTDCKCSPCPMK</sequence>